<evidence type="ECO:0000313" key="2">
    <source>
        <dbReference type="EMBL" id="KAK0749222.1"/>
    </source>
</evidence>
<sequence length="240" mass="25049">MAVHLRKCIKTPSVSTLSTSLVTVAPPKTQDLHLDRSPKTTGKPLPFHIRPASPRSDAARTSSEAIRNPKMSPVERETRSSDEAPNITSLSPPAGADGTTPTQGSSSSPSNVNGTGTGTGTSGVPNWRESTQRVSTPPLSDTGSMRQNLSNGEPISSRPSSRDSPCGGVEDWLGMVPAVVAEGASNDGARRNSIVMASVAGMGVYGGLVSSGYPQHIDIDEGVQEMSLPRDDSKYGKPNK</sequence>
<evidence type="ECO:0000313" key="3">
    <source>
        <dbReference type="Proteomes" id="UP001172155"/>
    </source>
</evidence>
<protein>
    <submittedName>
        <fullName evidence="2">Uncharacterized protein</fullName>
    </submittedName>
</protein>
<dbReference type="EMBL" id="JAUKUD010000003">
    <property type="protein sequence ID" value="KAK0749222.1"/>
    <property type="molecule type" value="Genomic_DNA"/>
</dbReference>
<proteinExistence type="predicted"/>
<accession>A0AA40K8F5</accession>
<feature type="compositionally biased region" description="Low complexity" evidence="1">
    <location>
        <begin position="98"/>
        <end position="114"/>
    </location>
</feature>
<feature type="compositionally biased region" description="Polar residues" evidence="1">
    <location>
        <begin position="128"/>
        <end position="154"/>
    </location>
</feature>
<feature type="compositionally biased region" description="Basic and acidic residues" evidence="1">
    <location>
        <begin position="73"/>
        <end position="82"/>
    </location>
</feature>
<reference evidence="2" key="1">
    <citation type="submission" date="2023-06" db="EMBL/GenBank/DDBJ databases">
        <title>Genome-scale phylogeny and comparative genomics of the fungal order Sordariales.</title>
        <authorList>
            <consortium name="Lawrence Berkeley National Laboratory"/>
            <person name="Hensen N."/>
            <person name="Bonometti L."/>
            <person name="Westerberg I."/>
            <person name="Brannstrom I.O."/>
            <person name="Guillou S."/>
            <person name="Cros-Aarteil S."/>
            <person name="Calhoun S."/>
            <person name="Haridas S."/>
            <person name="Kuo A."/>
            <person name="Mondo S."/>
            <person name="Pangilinan J."/>
            <person name="Riley R."/>
            <person name="LaButti K."/>
            <person name="Andreopoulos B."/>
            <person name="Lipzen A."/>
            <person name="Chen C."/>
            <person name="Yanf M."/>
            <person name="Daum C."/>
            <person name="Ng V."/>
            <person name="Clum A."/>
            <person name="Steindorff A."/>
            <person name="Ohm R."/>
            <person name="Martin F."/>
            <person name="Silar P."/>
            <person name="Natvig D."/>
            <person name="Lalanne C."/>
            <person name="Gautier V."/>
            <person name="Ament-velasquez S.L."/>
            <person name="Kruys A."/>
            <person name="Hutchinson M.I."/>
            <person name="Powell A.J."/>
            <person name="Barry K."/>
            <person name="Miller A.N."/>
            <person name="Grigoriev I.V."/>
            <person name="Debuchy R."/>
            <person name="Gladieux P."/>
            <person name="Thoren M.H."/>
            <person name="Johannesson H."/>
        </authorList>
    </citation>
    <scope>NUCLEOTIDE SEQUENCE</scope>
    <source>
        <strain evidence="2">SMH3187-1</strain>
    </source>
</reference>
<gene>
    <name evidence="2" type="ORF">B0T18DRAFT_100287</name>
</gene>
<feature type="region of interest" description="Disordered" evidence="1">
    <location>
        <begin position="24"/>
        <end position="169"/>
    </location>
</feature>
<feature type="compositionally biased region" description="Low complexity" evidence="1">
    <location>
        <begin position="156"/>
        <end position="165"/>
    </location>
</feature>
<evidence type="ECO:0000256" key="1">
    <source>
        <dbReference type="SAM" id="MobiDB-lite"/>
    </source>
</evidence>
<feature type="compositionally biased region" description="Basic and acidic residues" evidence="1">
    <location>
        <begin position="228"/>
        <end position="240"/>
    </location>
</feature>
<comment type="caution">
    <text evidence="2">The sequence shown here is derived from an EMBL/GenBank/DDBJ whole genome shotgun (WGS) entry which is preliminary data.</text>
</comment>
<name>A0AA40K8F5_9PEZI</name>
<keyword evidence="3" id="KW-1185">Reference proteome</keyword>
<organism evidence="2 3">
    <name type="scientific">Schizothecium vesticola</name>
    <dbReference type="NCBI Taxonomy" id="314040"/>
    <lineage>
        <taxon>Eukaryota</taxon>
        <taxon>Fungi</taxon>
        <taxon>Dikarya</taxon>
        <taxon>Ascomycota</taxon>
        <taxon>Pezizomycotina</taxon>
        <taxon>Sordariomycetes</taxon>
        <taxon>Sordariomycetidae</taxon>
        <taxon>Sordariales</taxon>
        <taxon>Schizotheciaceae</taxon>
        <taxon>Schizothecium</taxon>
    </lineage>
</organism>
<feature type="region of interest" description="Disordered" evidence="1">
    <location>
        <begin position="220"/>
        <end position="240"/>
    </location>
</feature>
<dbReference type="AlphaFoldDB" id="A0AA40K8F5"/>
<dbReference type="Proteomes" id="UP001172155">
    <property type="component" value="Unassembled WGS sequence"/>
</dbReference>